<reference evidence="2" key="1">
    <citation type="journal article" date="2019" name="Int. J. Syst. Evol. Microbiol.">
        <title>The Global Catalogue of Microorganisms (GCM) 10K type strain sequencing project: providing services to taxonomists for standard genome sequencing and annotation.</title>
        <authorList>
            <consortium name="The Broad Institute Genomics Platform"/>
            <consortium name="The Broad Institute Genome Sequencing Center for Infectious Disease"/>
            <person name="Wu L."/>
            <person name="Ma J."/>
        </authorList>
    </citation>
    <scope>NUCLEOTIDE SEQUENCE [LARGE SCALE GENOMIC DNA]</scope>
    <source>
        <strain evidence="2">TBRC 1276</strain>
    </source>
</reference>
<organism evidence="1 2">
    <name type="scientific">Nonomuraea purpurea</name>
    <dbReference type="NCBI Taxonomy" id="1849276"/>
    <lineage>
        <taxon>Bacteria</taxon>
        <taxon>Bacillati</taxon>
        <taxon>Actinomycetota</taxon>
        <taxon>Actinomycetes</taxon>
        <taxon>Streptosporangiales</taxon>
        <taxon>Streptosporangiaceae</taxon>
        <taxon>Nonomuraea</taxon>
    </lineage>
</organism>
<dbReference type="RefSeq" id="WP_379526822.1">
    <property type="nucleotide sequence ID" value="NZ_JBHSBI010000002.1"/>
</dbReference>
<evidence type="ECO:0000313" key="2">
    <source>
        <dbReference type="Proteomes" id="UP001595851"/>
    </source>
</evidence>
<comment type="caution">
    <text evidence="1">The sequence shown here is derived from an EMBL/GenBank/DDBJ whole genome shotgun (WGS) entry which is preliminary data.</text>
</comment>
<sequence>MQSTESIEDIESVTCSCATARFMPVKEAVILLPVSKAYLYAGLRAGRFPGTSFGRVRALLRTFVEEFIARVEAGELIDFEIYAADWRARNSAEASA</sequence>
<keyword evidence="2" id="KW-1185">Reference proteome</keyword>
<proteinExistence type="predicted"/>
<dbReference type="EMBL" id="JBHSBI010000002">
    <property type="protein sequence ID" value="MFC4006685.1"/>
    <property type="molecule type" value="Genomic_DNA"/>
</dbReference>
<name>A0ABV8G0E3_9ACTN</name>
<gene>
    <name evidence="1" type="ORF">ACFOY2_05600</name>
</gene>
<evidence type="ECO:0000313" key="1">
    <source>
        <dbReference type="EMBL" id="MFC4006685.1"/>
    </source>
</evidence>
<protein>
    <submittedName>
        <fullName evidence="1">Uncharacterized protein</fullName>
    </submittedName>
</protein>
<accession>A0ABV8G0E3</accession>
<dbReference type="Proteomes" id="UP001595851">
    <property type="component" value="Unassembled WGS sequence"/>
</dbReference>